<evidence type="ECO:0000256" key="1">
    <source>
        <dbReference type="SAM" id="Phobius"/>
    </source>
</evidence>
<name>I0ILG6_LEPFC</name>
<dbReference type="STRING" id="1162668.LFE_0394"/>
<dbReference type="HOGENOM" id="CLU_1353246_0_0_0"/>
<gene>
    <name evidence="2" type="ordered locus">LFE_0394</name>
</gene>
<accession>I0ILG6</accession>
<keyword evidence="1" id="KW-1133">Transmembrane helix</keyword>
<reference evidence="3" key="2">
    <citation type="submission" date="2012-03" db="EMBL/GenBank/DDBJ databases">
        <title>The complete genome sequence of the pioneer microbe on fresh volcanic deposit, Leptospirillum ferrooxidans strain C2-3.</title>
        <authorList>
            <person name="Fujimura R."/>
            <person name="Sato Y."/>
            <person name="Nishizawa T."/>
            <person name="Nanba K."/>
            <person name="Oshima K."/>
            <person name="Hattori M."/>
            <person name="Kamijo T."/>
            <person name="Ohta H."/>
        </authorList>
    </citation>
    <scope>NUCLEOTIDE SEQUENCE [LARGE SCALE GENOMIC DNA]</scope>
    <source>
        <strain evidence="3">C2-3</strain>
    </source>
</reference>
<keyword evidence="1" id="KW-0472">Membrane</keyword>
<proteinExistence type="predicted"/>
<dbReference type="EMBL" id="AP012342">
    <property type="protein sequence ID" value="BAM06115.1"/>
    <property type="molecule type" value="Genomic_DNA"/>
</dbReference>
<sequence>MINYIPLTFFGLIAVVGLAFFVHGFMNRQKIFADFQELAKKLDGRAGRDNIISYPWFEGHVDGRDLRVFFHTSENHTVSVLNLVSELGIASDAHFVLLQKDGFRKPKPEDLVKLQAEVGPALDIPVPFDVRSPNAEEAQRVLSMPPVVNALGEMTPYNQVLVWDGRILFSKQFDGVQETNPAVFQKTLANMVGLCHAIESGI</sequence>
<keyword evidence="1" id="KW-0812">Transmembrane</keyword>
<dbReference type="PATRIC" id="fig|1162668.3.peg.460"/>
<evidence type="ECO:0000313" key="3">
    <source>
        <dbReference type="Proteomes" id="UP000007382"/>
    </source>
</evidence>
<protein>
    <submittedName>
        <fullName evidence="2">Uncharacterized protein</fullName>
    </submittedName>
</protein>
<evidence type="ECO:0000313" key="2">
    <source>
        <dbReference type="EMBL" id="BAM06115.1"/>
    </source>
</evidence>
<feature type="transmembrane region" description="Helical" evidence="1">
    <location>
        <begin position="6"/>
        <end position="26"/>
    </location>
</feature>
<dbReference type="OrthoDB" id="9812473at2"/>
<dbReference type="Proteomes" id="UP000007382">
    <property type="component" value="Chromosome"/>
</dbReference>
<organism evidence="2 3">
    <name type="scientific">Leptospirillum ferrooxidans (strain C2-3)</name>
    <dbReference type="NCBI Taxonomy" id="1162668"/>
    <lineage>
        <taxon>Bacteria</taxon>
        <taxon>Pseudomonadati</taxon>
        <taxon>Nitrospirota</taxon>
        <taxon>Nitrospiria</taxon>
        <taxon>Nitrospirales</taxon>
        <taxon>Nitrospiraceae</taxon>
        <taxon>Leptospirillum</taxon>
    </lineage>
</organism>
<keyword evidence="3" id="KW-1185">Reference proteome</keyword>
<dbReference type="RefSeq" id="WP_014448608.1">
    <property type="nucleotide sequence ID" value="NC_017094.1"/>
</dbReference>
<dbReference type="KEGG" id="lfc:LFE_0394"/>
<reference evidence="2 3" key="1">
    <citation type="journal article" date="2012" name="J. Bacteriol.">
        <title>Complete Genome Sequence of Leptospirillum ferrooxidans Strain C2-3, Isolated from a Fresh Volcanic Ash Deposit on the Island of Miyake, Japan.</title>
        <authorList>
            <person name="Fujimura R."/>
            <person name="Sato Y."/>
            <person name="Nishizawa T."/>
            <person name="Oshima K."/>
            <person name="Kim S.-W."/>
            <person name="Hattori M."/>
            <person name="Kamijo T."/>
            <person name="Ohta H."/>
        </authorList>
    </citation>
    <scope>NUCLEOTIDE SEQUENCE [LARGE SCALE GENOMIC DNA]</scope>
    <source>
        <strain evidence="2 3">C2-3</strain>
    </source>
</reference>
<dbReference type="AlphaFoldDB" id="I0ILG6"/>